<sequence>MPSSEAYLSDHLFLCSPLIHNKHLQQGLSLVSEITLYNQPQSAHFQILCFLIYSSIYLISLASSIFNFHQSTKYFPLRQIMRQQFIVHVNRVL</sequence>
<dbReference type="EMBL" id="CM004402">
    <property type="protein sequence ID" value="OAY26191.1"/>
    <property type="molecule type" value="Genomic_DNA"/>
</dbReference>
<proteinExistence type="predicted"/>
<reference evidence="2" key="1">
    <citation type="submission" date="2016-02" db="EMBL/GenBank/DDBJ databases">
        <title>WGS assembly of Manihot esculenta.</title>
        <authorList>
            <person name="Bredeson J.V."/>
            <person name="Prochnik S.E."/>
            <person name="Lyons J.B."/>
            <person name="Schmutz J."/>
            <person name="Grimwood J."/>
            <person name="Vrebalov J."/>
            <person name="Bart R.S."/>
            <person name="Amuge T."/>
            <person name="Ferguson M.E."/>
            <person name="Green R."/>
            <person name="Putnam N."/>
            <person name="Stites J."/>
            <person name="Rounsley S."/>
            <person name="Rokhsar D.S."/>
        </authorList>
    </citation>
    <scope>NUCLEOTIDE SEQUENCE [LARGE SCALE GENOMIC DNA]</scope>
    <source>
        <tissue evidence="2">Leaf</tissue>
    </source>
</reference>
<name>A0A2C9U8D8_MANES</name>
<gene>
    <name evidence="2" type="ORF">MANES_16G027800</name>
</gene>
<organism evidence="2">
    <name type="scientific">Manihot esculenta</name>
    <name type="common">Cassava</name>
    <name type="synonym">Jatropha manihot</name>
    <dbReference type="NCBI Taxonomy" id="3983"/>
    <lineage>
        <taxon>Eukaryota</taxon>
        <taxon>Viridiplantae</taxon>
        <taxon>Streptophyta</taxon>
        <taxon>Embryophyta</taxon>
        <taxon>Tracheophyta</taxon>
        <taxon>Spermatophyta</taxon>
        <taxon>Magnoliopsida</taxon>
        <taxon>eudicotyledons</taxon>
        <taxon>Gunneridae</taxon>
        <taxon>Pentapetalae</taxon>
        <taxon>rosids</taxon>
        <taxon>fabids</taxon>
        <taxon>Malpighiales</taxon>
        <taxon>Euphorbiaceae</taxon>
        <taxon>Crotonoideae</taxon>
        <taxon>Manihoteae</taxon>
        <taxon>Manihot</taxon>
    </lineage>
</organism>
<accession>A0A2C9U8D8</accession>
<evidence type="ECO:0000313" key="2">
    <source>
        <dbReference type="EMBL" id="OAY26191.1"/>
    </source>
</evidence>
<feature type="transmembrane region" description="Helical" evidence="1">
    <location>
        <begin position="45"/>
        <end position="68"/>
    </location>
</feature>
<evidence type="ECO:0000256" key="1">
    <source>
        <dbReference type="SAM" id="Phobius"/>
    </source>
</evidence>
<keyword evidence="1" id="KW-0812">Transmembrane</keyword>
<dbReference type="AlphaFoldDB" id="A0A2C9U8D8"/>
<protein>
    <submittedName>
        <fullName evidence="2">Uncharacterized protein</fullName>
    </submittedName>
</protein>
<keyword evidence="1" id="KW-1133">Transmembrane helix</keyword>
<keyword evidence="1" id="KW-0472">Membrane</keyword>